<name>D4AXA1_ARTBC</name>
<dbReference type="KEGG" id="abe:ARB_00829"/>
<evidence type="ECO:0000313" key="3">
    <source>
        <dbReference type="EMBL" id="EFE32306.1"/>
    </source>
</evidence>
<proteinExistence type="predicted"/>
<dbReference type="STRING" id="663331.D4AXA1"/>
<accession>D4AXA1</accession>
<protein>
    <recommendedName>
        <fullName evidence="2">Arb2-like domain-containing protein</fullName>
    </recommendedName>
</protein>
<dbReference type="InterPro" id="IPR019154">
    <property type="entry name" value="Arb2-like_domain"/>
</dbReference>
<dbReference type="EMBL" id="ABSU01000016">
    <property type="protein sequence ID" value="EFE32306.1"/>
    <property type="molecule type" value="Genomic_DNA"/>
</dbReference>
<organism evidence="3 4">
    <name type="scientific">Arthroderma benhamiae (strain ATCC MYA-4681 / CBS 112371)</name>
    <name type="common">Trichophyton mentagrophytes</name>
    <dbReference type="NCBI Taxonomy" id="663331"/>
    <lineage>
        <taxon>Eukaryota</taxon>
        <taxon>Fungi</taxon>
        <taxon>Dikarya</taxon>
        <taxon>Ascomycota</taxon>
        <taxon>Pezizomycotina</taxon>
        <taxon>Eurotiomycetes</taxon>
        <taxon>Eurotiomycetidae</taxon>
        <taxon>Onygenales</taxon>
        <taxon>Arthrodermataceae</taxon>
        <taxon>Trichophyton</taxon>
    </lineage>
</organism>
<comment type="caution">
    <text evidence="3">The sequence shown here is derived from an EMBL/GenBank/DDBJ whole genome shotgun (WGS) entry which is preliminary data.</text>
</comment>
<feature type="domain" description="Arb2-like" evidence="2">
    <location>
        <begin position="31"/>
        <end position="179"/>
    </location>
</feature>
<gene>
    <name evidence="3" type="ORF">ARB_00829</name>
</gene>
<reference evidence="4" key="1">
    <citation type="journal article" date="2011" name="Genome Biol.">
        <title>Comparative and functional genomics provide insights into the pathogenicity of dermatophytic fungi.</title>
        <authorList>
            <person name="Burmester A."/>
            <person name="Shelest E."/>
            <person name="Gloeckner G."/>
            <person name="Heddergott C."/>
            <person name="Schindler S."/>
            <person name="Staib P."/>
            <person name="Heidel A."/>
            <person name="Felder M."/>
            <person name="Petzold A."/>
            <person name="Szafranski K."/>
            <person name="Feuermann M."/>
            <person name="Pedruzzi I."/>
            <person name="Priebe S."/>
            <person name="Groth M."/>
            <person name="Winkler R."/>
            <person name="Li W."/>
            <person name="Kniemeyer O."/>
            <person name="Schroeckh V."/>
            <person name="Hertweck C."/>
            <person name="Hube B."/>
            <person name="White T.C."/>
            <person name="Platzer M."/>
            <person name="Guthke R."/>
            <person name="Heitman J."/>
            <person name="Woestemeyer J."/>
            <person name="Zipfel P.F."/>
            <person name="Monod M."/>
            <person name="Brakhage A.A."/>
        </authorList>
    </citation>
    <scope>NUCLEOTIDE SEQUENCE [LARGE SCALE GENOMIC DNA]</scope>
    <source>
        <strain evidence="4">ATCC MYA-4681 / CBS 112371</strain>
    </source>
</reference>
<evidence type="ECO:0000256" key="1">
    <source>
        <dbReference type="SAM" id="MobiDB-lite"/>
    </source>
</evidence>
<evidence type="ECO:0000259" key="2">
    <source>
        <dbReference type="Pfam" id="PF09757"/>
    </source>
</evidence>
<dbReference type="GeneID" id="9523025"/>
<dbReference type="Pfam" id="PF09757">
    <property type="entry name" value="Arb2-like"/>
    <property type="match status" value="1"/>
</dbReference>
<feature type="region of interest" description="Disordered" evidence="1">
    <location>
        <begin position="233"/>
        <end position="257"/>
    </location>
</feature>
<dbReference type="eggNOG" id="KOG1343">
    <property type="taxonomic scope" value="Eukaryota"/>
</dbReference>
<sequence>MGIPHPVTNVLEAHNTWLQVRNEEWLTEGTNKADNVKDYISWAVEHNVGVIDVNIPKHISEADQNSRSYERESPNRALFSEQLAEYLWENYIECVYPTDLSLLAAAVWLLLTTRRTNDASRIFFMGVGDAFLGLANLLINKERVHTMVSGVICFVAENPVRAVASTTITWLSKWYKEVSPKSLLSLAHFYKEMEEKVQKSNKDEELPGLCVPPAHGVGGPGEQAEAVQALRAAGEVDGGAHAERDAGQPPRRCVQVD</sequence>
<dbReference type="RefSeq" id="XP_003012946.1">
    <property type="nucleotide sequence ID" value="XM_003012900.1"/>
</dbReference>
<dbReference type="Proteomes" id="UP000008866">
    <property type="component" value="Unassembled WGS sequence"/>
</dbReference>
<dbReference type="HOGENOM" id="CLU_1081728_0_0_1"/>
<evidence type="ECO:0000313" key="4">
    <source>
        <dbReference type="Proteomes" id="UP000008866"/>
    </source>
</evidence>
<keyword evidence="4" id="KW-1185">Reference proteome</keyword>
<dbReference type="AlphaFoldDB" id="D4AXA1"/>